<evidence type="ECO:0000313" key="11">
    <source>
        <dbReference type="EMBL" id="KAJ4425882.1"/>
    </source>
</evidence>
<dbReference type="InterPro" id="IPR036236">
    <property type="entry name" value="Znf_C2H2_sf"/>
</dbReference>
<feature type="domain" description="C2H2-type" evidence="10">
    <location>
        <begin position="598"/>
        <end position="625"/>
    </location>
</feature>
<evidence type="ECO:0000256" key="7">
    <source>
        <dbReference type="ARBA" id="ARBA00023163"/>
    </source>
</evidence>
<sequence>MVFTLTAWREMIELSSFGLTLLNRGCVKCEATEARHPHLWNQFEAARSNEPRTLTQKHGTTAVRNIPFRGRIWLKEWETGGKASKCTVEGVLARSLGLRKTEYVMKPEGNLLDLDVTKIKTECIEHRLAELYILLLDLHVLLCSVSVLRNLLLQEEFCELDQVKEVKLEVTAEENAVLTESAHKERPFSCDVCGKSFSQLSNLKRHSRVHSGAKPFCCDVCGKCFASSQHLKAHSMVHTGENPFRCDVCGKFFSTSYCLKNHSLVHTSGDHSVVTFVGGFQGPTVSRGIHLCTQTRGHSVVMCVERVFRVWKISRGIHTCTQARNHSVVTCVGSAFQTPNISRSILAYTQPRDHSVVTFVMDVIKMEPGSDPMGIQTSGIADVEEKKPLSEEGNLLDLDVTKIKTECIDHRYDVKSEIVFEESAVPIDFPMLKSEAEEEFCELDQVKEVKLEVTAEENEVLMRVSRNSGVAEFFENIPEKDDGKKYDCDICGMTFLDSARLKSHYLVFKSHKEFNGDVSGKCFSRSGDFEKHSRVHSGAKPFICHVCERRFSESNDLKRHSLVHTNESSFSCDVCGKRFSRLYNLERHSRVHSGAKPFSCDVCGKCFSRSNDLKRHSRVHTNERPFSCDVCGKCFSRSEVLKKHSKLHITCDLFLLMQLKSAGEENIVQVHNFPENSTLRLLFKIIEGCGSPHFLRLILRYSD</sequence>
<feature type="domain" description="C2H2-type" evidence="10">
    <location>
        <begin position="570"/>
        <end position="597"/>
    </location>
</feature>
<evidence type="ECO:0000256" key="9">
    <source>
        <dbReference type="PROSITE-ProRule" id="PRU00042"/>
    </source>
</evidence>
<keyword evidence="12" id="KW-1185">Reference proteome</keyword>
<evidence type="ECO:0000256" key="4">
    <source>
        <dbReference type="ARBA" id="ARBA00022771"/>
    </source>
</evidence>
<feature type="domain" description="C2H2-type" evidence="10">
    <location>
        <begin position="188"/>
        <end position="215"/>
    </location>
</feature>
<reference evidence="11 12" key="1">
    <citation type="journal article" date="2022" name="Allergy">
        <title>Genome assembly and annotation of Periplaneta americana reveal a comprehensive cockroach allergen profile.</title>
        <authorList>
            <person name="Wang L."/>
            <person name="Xiong Q."/>
            <person name="Saelim N."/>
            <person name="Wang L."/>
            <person name="Nong W."/>
            <person name="Wan A.T."/>
            <person name="Shi M."/>
            <person name="Liu X."/>
            <person name="Cao Q."/>
            <person name="Hui J.H.L."/>
            <person name="Sookrung N."/>
            <person name="Leung T.F."/>
            <person name="Tungtrongchitr A."/>
            <person name="Tsui S.K.W."/>
        </authorList>
    </citation>
    <scope>NUCLEOTIDE SEQUENCE [LARGE SCALE GENOMIC DNA]</scope>
    <source>
        <strain evidence="11">PWHHKU_190912</strain>
    </source>
</reference>
<dbReference type="PANTHER" id="PTHR24394">
    <property type="entry name" value="ZINC FINGER PROTEIN"/>
    <property type="match status" value="1"/>
</dbReference>
<keyword evidence="2" id="KW-0479">Metal-binding</keyword>
<organism evidence="11 12">
    <name type="scientific">Periplaneta americana</name>
    <name type="common">American cockroach</name>
    <name type="synonym">Blatta americana</name>
    <dbReference type="NCBI Taxonomy" id="6978"/>
    <lineage>
        <taxon>Eukaryota</taxon>
        <taxon>Metazoa</taxon>
        <taxon>Ecdysozoa</taxon>
        <taxon>Arthropoda</taxon>
        <taxon>Hexapoda</taxon>
        <taxon>Insecta</taxon>
        <taxon>Pterygota</taxon>
        <taxon>Neoptera</taxon>
        <taxon>Polyneoptera</taxon>
        <taxon>Dictyoptera</taxon>
        <taxon>Blattodea</taxon>
        <taxon>Blattoidea</taxon>
        <taxon>Blattidae</taxon>
        <taxon>Blattinae</taxon>
        <taxon>Periplaneta</taxon>
    </lineage>
</organism>
<keyword evidence="7" id="KW-0804">Transcription</keyword>
<evidence type="ECO:0000256" key="1">
    <source>
        <dbReference type="ARBA" id="ARBA00004123"/>
    </source>
</evidence>
<dbReference type="Proteomes" id="UP001148838">
    <property type="component" value="Unassembled WGS sequence"/>
</dbReference>
<dbReference type="PROSITE" id="PS50157">
    <property type="entry name" value="ZINC_FINGER_C2H2_2"/>
    <property type="match status" value="9"/>
</dbReference>
<feature type="domain" description="C2H2-type" evidence="10">
    <location>
        <begin position="542"/>
        <end position="569"/>
    </location>
</feature>
<evidence type="ECO:0000256" key="2">
    <source>
        <dbReference type="ARBA" id="ARBA00022723"/>
    </source>
</evidence>
<dbReference type="Pfam" id="PF00096">
    <property type="entry name" value="zf-C2H2"/>
    <property type="match status" value="6"/>
</dbReference>
<evidence type="ECO:0000256" key="6">
    <source>
        <dbReference type="ARBA" id="ARBA00023015"/>
    </source>
</evidence>
<keyword evidence="8" id="KW-0539">Nucleus</keyword>
<dbReference type="SMART" id="SM00355">
    <property type="entry name" value="ZnF_C2H2"/>
    <property type="match status" value="8"/>
</dbReference>
<dbReference type="Gene3D" id="3.30.160.60">
    <property type="entry name" value="Classic Zinc Finger"/>
    <property type="match status" value="8"/>
</dbReference>
<feature type="domain" description="C2H2-type" evidence="10">
    <location>
        <begin position="486"/>
        <end position="513"/>
    </location>
</feature>
<keyword evidence="3" id="KW-0677">Repeat</keyword>
<protein>
    <recommendedName>
        <fullName evidence="10">C2H2-type domain-containing protein</fullName>
    </recommendedName>
</protein>
<dbReference type="SUPFAM" id="SSF57667">
    <property type="entry name" value="beta-beta-alpha zinc fingers"/>
    <property type="match status" value="5"/>
</dbReference>
<evidence type="ECO:0000256" key="8">
    <source>
        <dbReference type="ARBA" id="ARBA00023242"/>
    </source>
</evidence>
<evidence type="ECO:0000256" key="3">
    <source>
        <dbReference type="ARBA" id="ARBA00022737"/>
    </source>
</evidence>
<comment type="subcellular location">
    <subcellularLocation>
        <location evidence="1">Nucleus</location>
    </subcellularLocation>
</comment>
<comment type="caution">
    <text evidence="11">The sequence shown here is derived from an EMBL/GenBank/DDBJ whole genome shotgun (WGS) entry which is preliminary data.</text>
</comment>
<gene>
    <name evidence="11" type="ORF">ANN_27508</name>
</gene>
<evidence type="ECO:0000313" key="12">
    <source>
        <dbReference type="Proteomes" id="UP001148838"/>
    </source>
</evidence>
<evidence type="ECO:0000259" key="10">
    <source>
        <dbReference type="PROSITE" id="PS50157"/>
    </source>
</evidence>
<dbReference type="PANTHER" id="PTHR24394:SF48">
    <property type="entry name" value="ZINC FINGER PROTEIN 771"/>
    <property type="match status" value="1"/>
</dbReference>
<dbReference type="EMBL" id="JAJSOF020000041">
    <property type="protein sequence ID" value="KAJ4425882.1"/>
    <property type="molecule type" value="Genomic_DNA"/>
</dbReference>
<keyword evidence="5" id="KW-0862">Zinc</keyword>
<feature type="domain" description="C2H2-type" evidence="10">
    <location>
        <begin position="216"/>
        <end position="243"/>
    </location>
</feature>
<dbReference type="PROSITE" id="PS00028">
    <property type="entry name" value="ZINC_FINGER_C2H2_1"/>
    <property type="match status" value="7"/>
</dbReference>
<keyword evidence="4 9" id="KW-0863">Zinc-finger</keyword>
<accession>A0ABQ8RW73</accession>
<evidence type="ECO:0000256" key="5">
    <source>
        <dbReference type="ARBA" id="ARBA00022833"/>
    </source>
</evidence>
<keyword evidence="6" id="KW-0805">Transcription regulation</keyword>
<feature type="domain" description="C2H2-type" evidence="10">
    <location>
        <begin position="244"/>
        <end position="271"/>
    </location>
</feature>
<name>A0ABQ8RW73_PERAM</name>
<proteinExistence type="predicted"/>
<feature type="domain" description="C2H2-type" evidence="10">
    <location>
        <begin position="514"/>
        <end position="541"/>
    </location>
</feature>
<dbReference type="InterPro" id="IPR013087">
    <property type="entry name" value="Znf_C2H2_type"/>
</dbReference>
<feature type="domain" description="C2H2-type" evidence="10">
    <location>
        <begin position="626"/>
        <end position="648"/>
    </location>
</feature>